<keyword evidence="1" id="KW-0813">Transport</keyword>
<evidence type="ECO:0000256" key="5">
    <source>
        <dbReference type="ARBA" id="ARBA00022958"/>
    </source>
</evidence>
<evidence type="ECO:0000256" key="9">
    <source>
        <dbReference type="SAM" id="Phobius"/>
    </source>
</evidence>
<dbReference type="AlphaFoldDB" id="A0A645ARQ6"/>
<evidence type="ECO:0000256" key="6">
    <source>
        <dbReference type="ARBA" id="ARBA00022989"/>
    </source>
</evidence>
<keyword evidence="4 9" id="KW-0812">Transmembrane</keyword>
<evidence type="ECO:0000256" key="1">
    <source>
        <dbReference type="ARBA" id="ARBA00022448"/>
    </source>
</evidence>
<accession>A0A645ARQ6</accession>
<keyword evidence="6 9" id="KW-1133">Transmembrane helix</keyword>
<evidence type="ECO:0000256" key="4">
    <source>
        <dbReference type="ARBA" id="ARBA00022692"/>
    </source>
</evidence>
<dbReference type="GO" id="GO:0008556">
    <property type="term" value="F:P-type potassium transmembrane transporter activity"/>
    <property type="evidence" value="ECO:0007669"/>
    <property type="project" value="InterPro"/>
</dbReference>
<feature type="transmembrane region" description="Helical" evidence="9">
    <location>
        <begin position="228"/>
        <end position="249"/>
    </location>
</feature>
<dbReference type="PANTHER" id="PTHR30607">
    <property type="entry name" value="POTASSIUM-TRANSPORTING ATPASE A CHAIN"/>
    <property type="match status" value="1"/>
</dbReference>
<dbReference type="EMBL" id="VSSQ01013791">
    <property type="protein sequence ID" value="MPM52284.1"/>
    <property type="molecule type" value="Genomic_DNA"/>
</dbReference>
<feature type="transmembrane region" description="Helical" evidence="9">
    <location>
        <begin position="28"/>
        <end position="47"/>
    </location>
</feature>
<feature type="transmembrane region" description="Helical" evidence="9">
    <location>
        <begin position="124"/>
        <end position="143"/>
    </location>
</feature>
<reference evidence="10" key="1">
    <citation type="submission" date="2019-08" db="EMBL/GenBank/DDBJ databases">
        <authorList>
            <person name="Kucharzyk K."/>
            <person name="Murdoch R.W."/>
            <person name="Higgins S."/>
            <person name="Loffler F."/>
        </authorList>
    </citation>
    <scope>NUCLEOTIDE SEQUENCE</scope>
</reference>
<dbReference type="Pfam" id="PF03814">
    <property type="entry name" value="KdpA"/>
    <property type="match status" value="1"/>
</dbReference>
<proteinExistence type="predicted"/>
<protein>
    <submittedName>
        <fullName evidence="10">Potassium-transporting ATPase potassium-binding subunit</fullName>
    </submittedName>
</protein>
<feature type="transmembrane region" description="Helical" evidence="9">
    <location>
        <begin position="164"/>
        <end position="183"/>
    </location>
</feature>
<evidence type="ECO:0000313" key="10">
    <source>
        <dbReference type="EMBL" id="MPM52284.1"/>
    </source>
</evidence>
<gene>
    <name evidence="10" type="primary">kdpA_6</name>
    <name evidence="10" type="ORF">SDC9_99043</name>
</gene>
<dbReference type="GO" id="GO:0005886">
    <property type="term" value="C:plasma membrane"/>
    <property type="evidence" value="ECO:0007669"/>
    <property type="project" value="TreeGrafter"/>
</dbReference>
<keyword evidence="5" id="KW-0630">Potassium</keyword>
<evidence type="ECO:0000256" key="2">
    <source>
        <dbReference type="ARBA" id="ARBA00022475"/>
    </source>
</evidence>
<keyword evidence="8 9" id="KW-0472">Membrane</keyword>
<feature type="transmembrane region" description="Helical" evidence="9">
    <location>
        <begin position="99"/>
        <end position="118"/>
    </location>
</feature>
<feature type="transmembrane region" description="Helical" evidence="9">
    <location>
        <begin position="270"/>
        <end position="294"/>
    </location>
</feature>
<sequence length="307" mass="32929">MQLLSILLIPTALCFSFGKAVNNRKQGYVILAVMLSLFIFAVLIVTINEFKGIPEYLGVLYTGNMEGKEVINGIGTSSLWGVATTAASNGSVNAMLDSFTPLGGMILIFLMQLGEIVFGGVGSGLYGMLAFVILTVFIAGLMVGRTPEYLGKKIEPFDMRMVCLIILIPPMLSLLTTATATLLPQVTDWLTNDGAHGFSEILYAFTSMSNNNGSAFAGYAADNLFTNLVGGLTMLFARFIPMVAVIFLAGNLAKKKSIPFGSGTMSTSNLMFFFLLLAIILIIGALSFLPSLALGPLAEYMQYLRQV</sequence>
<comment type="caution">
    <text evidence="10">The sequence shown here is derived from an EMBL/GenBank/DDBJ whole genome shotgun (WGS) entry which is preliminary data.</text>
</comment>
<keyword evidence="2" id="KW-1003">Cell membrane</keyword>
<evidence type="ECO:0000256" key="3">
    <source>
        <dbReference type="ARBA" id="ARBA00022538"/>
    </source>
</evidence>
<keyword evidence="7" id="KW-0406">Ion transport</keyword>
<evidence type="ECO:0000256" key="8">
    <source>
        <dbReference type="ARBA" id="ARBA00023136"/>
    </source>
</evidence>
<keyword evidence="3" id="KW-0633">Potassium transport</keyword>
<name>A0A645ARQ6_9ZZZZ</name>
<dbReference type="InterPro" id="IPR004623">
    <property type="entry name" value="KdpA"/>
</dbReference>
<evidence type="ECO:0000256" key="7">
    <source>
        <dbReference type="ARBA" id="ARBA00023065"/>
    </source>
</evidence>
<organism evidence="10">
    <name type="scientific">bioreactor metagenome</name>
    <dbReference type="NCBI Taxonomy" id="1076179"/>
    <lineage>
        <taxon>unclassified sequences</taxon>
        <taxon>metagenomes</taxon>
        <taxon>ecological metagenomes</taxon>
    </lineage>
</organism>
<dbReference type="PANTHER" id="PTHR30607:SF2">
    <property type="entry name" value="POTASSIUM-TRANSPORTING ATPASE POTASSIUM-BINDING SUBUNIT"/>
    <property type="match status" value="1"/>
</dbReference>